<dbReference type="EMBL" id="CP000874">
    <property type="protein sequence ID" value="ACP21916.1"/>
    <property type="molecule type" value="Genomic_DNA"/>
</dbReference>
<evidence type="ECO:0000259" key="3">
    <source>
        <dbReference type="Pfam" id="PF01408"/>
    </source>
</evidence>
<reference evidence="6" key="1">
    <citation type="journal article" date="2004" name="J. Bacteriol.">
        <title>An evolutionary hot spot: the pNGR234b replicon of Rhizobium sp. strain NGR234.</title>
        <authorList>
            <person name="Streit W.R."/>
            <person name="Schmitz R.A."/>
            <person name="Perret X."/>
            <person name="Staehelin C."/>
            <person name="Deakin W.J."/>
            <person name="Raasch C."/>
            <person name="Liesegang H."/>
            <person name="Broughton W.J."/>
        </authorList>
    </citation>
    <scope>NUCLEOTIDE SEQUENCE [LARGE SCALE GENOMIC DNA]</scope>
    <source>
        <strain evidence="6">NBRC 101917 / NGR234</strain>
    </source>
</reference>
<dbReference type="GO" id="GO:0000166">
    <property type="term" value="F:nucleotide binding"/>
    <property type="evidence" value="ECO:0007669"/>
    <property type="project" value="InterPro"/>
</dbReference>
<geneLocation type="plasmid" evidence="6">
    <name>sym pNGR234b</name>
</geneLocation>
<dbReference type="PATRIC" id="fig|394.7.peg.900"/>
<dbReference type="HOGENOM" id="CLU_023194_0_3_5"/>
<keyword evidence="6" id="KW-1185">Reference proteome</keyword>
<name>C3KPA8_SINFN</name>
<dbReference type="RefSeq" id="WP_012706515.1">
    <property type="nucleotide sequence ID" value="NC_012586.1"/>
</dbReference>
<dbReference type="GO" id="GO:0016491">
    <property type="term" value="F:oxidoreductase activity"/>
    <property type="evidence" value="ECO:0007669"/>
    <property type="project" value="UniProtKB-KW"/>
</dbReference>
<keyword evidence="2" id="KW-0560">Oxidoreductase</keyword>
<reference evidence="5 6" key="2">
    <citation type="journal article" date="2009" name="Appl. Environ. Microbiol.">
        <title>Rhizobium sp. strain NGR234 possesses a remarkable number of secretion systems.</title>
        <authorList>
            <person name="Schmeisser C."/>
            <person name="Liesegang H."/>
            <person name="Krysciak D."/>
            <person name="Bakkou N."/>
            <person name="Le Quere A."/>
            <person name="Wollherr A."/>
            <person name="Heinemeyer I."/>
            <person name="Morgenstern B."/>
            <person name="Pommerening-Roeser A."/>
            <person name="Flores M."/>
            <person name="Palacios R."/>
            <person name="Brenner S."/>
            <person name="Gottschalk G."/>
            <person name="Schmitz R.A."/>
            <person name="Broughton W.J."/>
            <person name="Perret X."/>
            <person name="Strittmatter A.W."/>
            <person name="Streit W.R."/>
        </authorList>
    </citation>
    <scope>NUCLEOTIDE SEQUENCE [LARGE SCALE GENOMIC DNA]</scope>
    <source>
        <strain evidence="6">NBRC 101917 / NGR234</strain>
    </source>
</reference>
<dbReference type="PANTHER" id="PTHR42840:SF3">
    <property type="entry name" value="BINDING ROSSMANN FOLD OXIDOREDUCTASE, PUTATIVE (AFU_ORTHOLOGUE AFUA_2G10240)-RELATED"/>
    <property type="match status" value="1"/>
</dbReference>
<gene>
    <name evidence="5" type="ordered locus">NGR_b04530</name>
</gene>
<proteinExistence type="inferred from homology"/>
<dbReference type="PANTHER" id="PTHR42840">
    <property type="entry name" value="NAD(P)-BINDING ROSSMANN-FOLD SUPERFAMILY PROTEIN-RELATED"/>
    <property type="match status" value="1"/>
</dbReference>
<evidence type="ECO:0000256" key="1">
    <source>
        <dbReference type="ARBA" id="ARBA00010928"/>
    </source>
</evidence>
<evidence type="ECO:0000313" key="6">
    <source>
        <dbReference type="Proteomes" id="UP000001054"/>
    </source>
</evidence>
<evidence type="ECO:0000259" key="4">
    <source>
        <dbReference type="Pfam" id="PF22725"/>
    </source>
</evidence>
<dbReference type="InterPro" id="IPR055170">
    <property type="entry name" value="GFO_IDH_MocA-like_dom"/>
</dbReference>
<dbReference type="InterPro" id="IPR030827">
    <property type="entry name" value="Myo_inos_IolG"/>
</dbReference>
<dbReference type="Proteomes" id="UP000001054">
    <property type="component" value="Plasmid pNGR234b"/>
</dbReference>
<dbReference type="InterPro" id="IPR000683">
    <property type="entry name" value="Gfo/Idh/MocA-like_OxRdtase_N"/>
</dbReference>
<dbReference type="GO" id="GO:0006740">
    <property type="term" value="P:NADPH regeneration"/>
    <property type="evidence" value="ECO:0007669"/>
    <property type="project" value="TreeGrafter"/>
</dbReference>
<accession>C3KPA8</accession>
<dbReference type="KEGG" id="rhi:NGR_b04530"/>
<dbReference type="Gene3D" id="3.40.50.720">
    <property type="entry name" value="NAD(P)-binding Rossmann-like Domain"/>
    <property type="match status" value="1"/>
</dbReference>
<dbReference type="SUPFAM" id="SSF55347">
    <property type="entry name" value="Glyceraldehyde-3-phosphate dehydrogenase-like, C-terminal domain"/>
    <property type="match status" value="1"/>
</dbReference>
<feature type="domain" description="Gfo/Idh/MocA-like oxidoreductase N-terminal" evidence="3">
    <location>
        <begin position="5"/>
        <end position="118"/>
    </location>
</feature>
<dbReference type="Pfam" id="PF22725">
    <property type="entry name" value="GFO_IDH_MocA_C3"/>
    <property type="match status" value="1"/>
</dbReference>
<dbReference type="SUPFAM" id="SSF51735">
    <property type="entry name" value="NAD(P)-binding Rossmann-fold domains"/>
    <property type="match status" value="1"/>
</dbReference>
<dbReference type="GO" id="GO:0005737">
    <property type="term" value="C:cytoplasm"/>
    <property type="evidence" value="ECO:0007669"/>
    <property type="project" value="TreeGrafter"/>
</dbReference>
<dbReference type="AlphaFoldDB" id="C3KPA8"/>
<comment type="similarity">
    <text evidence="1">Belongs to the Gfo/Idh/MocA family.</text>
</comment>
<dbReference type="Gene3D" id="3.30.360.10">
    <property type="entry name" value="Dihydrodipicolinate Reductase, domain 2"/>
    <property type="match status" value="1"/>
</dbReference>
<evidence type="ECO:0000313" key="5">
    <source>
        <dbReference type="EMBL" id="ACP21916.1"/>
    </source>
</evidence>
<feature type="domain" description="GFO/IDH/MocA-like oxidoreductase" evidence="4">
    <location>
        <begin position="129"/>
        <end position="248"/>
    </location>
</feature>
<dbReference type="NCBIfam" id="TIGR04380">
    <property type="entry name" value="myo_inos_iolG"/>
    <property type="match status" value="1"/>
</dbReference>
<dbReference type="OrthoDB" id="9792935at2"/>
<protein>
    <submittedName>
        <fullName evidence="5">Dehydrogenases MviM</fullName>
    </submittedName>
</protein>
<organism evidence="5 6">
    <name type="scientific">Sinorhizobium fredii (strain NBRC 101917 / NGR234)</name>
    <dbReference type="NCBI Taxonomy" id="394"/>
    <lineage>
        <taxon>Bacteria</taxon>
        <taxon>Pseudomonadati</taxon>
        <taxon>Pseudomonadota</taxon>
        <taxon>Alphaproteobacteria</taxon>
        <taxon>Hyphomicrobiales</taxon>
        <taxon>Rhizobiaceae</taxon>
        <taxon>Sinorhizobium/Ensifer group</taxon>
        <taxon>Sinorhizobium</taxon>
    </lineage>
</organism>
<dbReference type="Pfam" id="PF01408">
    <property type="entry name" value="GFO_IDH_MocA"/>
    <property type="match status" value="1"/>
</dbReference>
<dbReference type="InterPro" id="IPR036291">
    <property type="entry name" value="NAD(P)-bd_dom_sf"/>
</dbReference>
<evidence type="ECO:0000256" key="2">
    <source>
        <dbReference type="ARBA" id="ARBA00023002"/>
    </source>
</evidence>
<sequence length="328" mass="36334">MAQYEVVIIGSGRIADVHAISVTRNPRMHLAGFVDPFDGAYFGEKWSIPGFQTLAAAIDTCKPDALVIASPTETHVSYVLEACRFGLPTLCEKPVAFSREPILEAISAVASSNIPVILGFHRRFDAYRQEVHARVRAGDVGKVEHILQFSRDPRLAARSAVLHQGNIVADMVVHDLDELNWFMGSLPERAYAQLDRNADPTLAEIGDFDTANIILSWEGGAVAHVSATRRAAHAFEQRLEVFGGEGRIICEDPRISPVIFDSAKDTRISRRFEHFWDRYRPAYQAEIDHLADILARGEAPLCTLEDGLRAYDLVQIVLSSVQAVTESK</sequence>
<keyword evidence="5" id="KW-0614">Plasmid</keyword>